<dbReference type="Pfam" id="PF05131">
    <property type="entry name" value="Pep3_Vps18"/>
    <property type="match status" value="1"/>
</dbReference>
<keyword evidence="4" id="KW-0479">Metal-binding</keyword>
<dbReference type="GO" id="GO:0008333">
    <property type="term" value="P:endosome to lysosome transport"/>
    <property type="evidence" value="ECO:0007669"/>
    <property type="project" value="TreeGrafter"/>
</dbReference>
<evidence type="ECO:0000259" key="10">
    <source>
        <dbReference type="Pfam" id="PF05131"/>
    </source>
</evidence>
<evidence type="ECO:0000313" key="12">
    <source>
        <dbReference type="EMBL" id="KAF0303694.1"/>
    </source>
</evidence>
<feature type="coiled-coil region" evidence="9">
    <location>
        <begin position="501"/>
        <end position="528"/>
    </location>
</feature>
<keyword evidence="5" id="KW-0863">Zinc-finger</keyword>
<dbReference type="Proteomes" id="UP000440578">
    <property type="component" value="Unassembled WGS sequence"/>
</dbReference>
<evidence type="ECO:0000256" key="6">
    <source>
        <dbReference type="ARBA" id="ARBA00022833"/>
    </source>
</evidence>
<sequence length="982" mass="110408">MASLLEQYAQSSQAAGPRSVPARAASVVQPIFTKQKVNFQPTSPITHLVVANHQLVVALANKTLLRIDLMQPDQPHEVDLSKETAGCRVQQLYLDPSGHHLLVAAAPRDGDLTGAQLLYLPGRAVRARQVGQLRGQLITAVGWSHTLATAATTGPLLAGNSQGVVTELELTADERRFSRLEVYNKQVLELTPPASVTGLEYHRVPDSDRYLAMVATAGRLYQYTGTVPAHDARPLLTPLFAVQERFLEIPSSLSFSRLAFFYPRTGAPPERFAWLTEPGVLVGRVDTDGTDGLVTDTHLLAHDTNGAGAAGAGAGGQQRHAPRALALTEFHVLLLQPARVRATCVLDQRHVFEDLASEAHGPLLTICRDPIHGTLWSAAERAVYKYKVVDETRDVWQVFVSKGQYDLARQHCQSNPAVVDRITAHQAEDCFDKGEFARSAELFANTQCRLEEVALKFMGKEEYGPLRQFLMMASRGQAELRLSSLPASDGVRAALLVIWCLELFLTQLDRLEEEEEQSRRKLRKEMMQFLTSQRALDHVRQARSTMYDLMSRHGDWADHVRQARSTMYDLMSRHGDWAAVTELAELLGDWETVVRHHLKNGHVTKALETLRRHPDPQLLCELVPQLVRAEPTLTIDLVVAQGRKLKPALLMPRLILADTSEEQGQQILRYLEFCVNTLESTDNVAHNYLVTLYTRYRPDKLMAYLHGQGSDRHCVHYTPGHVLRQCFVRQPRAAVHVLTVVGRYQEAVELALRHDVALAKQVANLPEDDDTLKKRLWLLIAKHTIQCDQDVQRTMQFLAECRLLRIEDVLPFFPDFVTIDDFKEAICDSLQSYNEHIGELRTDMEEAARATELLRTEIEHFREGYVTVQASDTCQICRHQLLTRPLYVFPCGHKFHQDCLADEVTPLLSQEQRDRVAELEHKLTTLPEDDLGSAAAGGVTQVSPRVTVREELDELVAAECLYCGDYLIRVLDEPLLNDFPER</sequence>
<dbReference type="GO" id="GO:0006886">
    <property type="term" value="P:intracellular protein transport"/>
    <property type="evidence" value="ECO:0007669"/>
    <property type="project" value="UniProtKB-UniRule"/>
</dbReference>
<evidence type="ECO:0000259" key="11">
    <source>
        <dbReference type="Pfam" id="PF26148"/>
    </source>
</evidence>
<evidence type="ECO:0000256" key="5">
    <source>
        <dbReference type="ARBA" id="ARBA00022771"/>
    </source>
</evidence>
<dbReference type="GO" id="GO:0048284">
    <property type="term" value="P:organelle fusion"/>
    <property type="evidence" value="ECO:0007669"/>
    <property type="project" value="TreeGrafter"/>
</dbReference>
<proteinExistence type="inferred from homology"/>
<accession>A0A6A4WIS3</accession>
<evidence type="ECO:0000256" key="1">
    <source>
        <dbReference type="ARBA" id="ARBA00004492"/>
    </source>
</evidence>
<evidence type="ECO:0000313" key="13">
    <source>
        <dbReference type="Proteomes" id="UP000440578"/>
    </source>
</evidence>
<dbReference type="OrthoDB" id="1845386at2759"/>
<dbReference type="InterPro" id="IPR007810">
    <property type="entry name" value="Pep3/Vps18_beta-prop"/>
</dbReference>
<dbReference type="EMBL" id="VIIS01000921">
    <property type="protein sequence ID" value="KAF0303694.1"/>
    <property type="molecule type" value="Genomic_DNA"/>
</dbReference>
<keyword evidence="9" id="KW-0175">Coiled coil</keyword>
<keyword evidence="13" id="KW-1185">Reference proteome</keyword>
<keyword evidence="6" id="KW-0862">Zinc</keyword>
<dbReference type="InterPro" id="IPR013083">
    <property type="entry name" value="Znf_RING/FYVE/PHD"/>
</dbReference>
<feature type="domain" description="Pep3/Vps18 beta-propeller" evidence="10">
    <location>
        <begin position="30"/>
        <end position="388"/>
    </location>
</feature>
<comment type="caution">
    <text evidence="12">The sequence shown here is derived from an EMBL/GenBank/DDBJ whole genome shotgun (WGS) entry which is preliminary data.</text>
</comment>
<organism evidence="12 13">
    <name type="scientific">Amphibalanus amphitrite</name>
    <name type="common">Striped barnacle</name>
    <name type="synonym">Balanus amphitrite</name>
    <dbReference type="NCBI Taxonomy" id="1232801"/>
    <lineage>
        <taxon>Eukaryota</taxon>
        <taxon>Metazoa</taxon>
        <taxon>Ecdysozoa</taxon>
        <taxon>Arthropoda</taxon>
        <taxon>Crustacea</taxon>
        <taxon>Multicrustacea</taxon>
        <taxon>Cirripedia</taxon>
        <taxon>Thoracica</taxon>
        <taxon>Thoracicalcarea</taxon>
        <taxon>Balanomorpha</taxon>
        <taxon>Balanoidea</taxon>
        <taxon>Balanidae</taxon>
        <taxon>Amphibalaninae</taxon>
        <taxon>Amphibalanus</taxon>
    </lineage>
</organism>
<dbReference type="GO" id="GO:0007040">
    <property type="term" value="P:lysosome organization"/>
    <property type="evidence" value="ECO:0007669"/>
    <property type="project" value="TreeGrafter"/>
</dbReference>
<dbReference type="CDD" id="cd16462">
    <property type="entry name" value="RING-H2_Pep3p-like"/>
    <property type="match status" value="1"/>
</dbReference>
<feature type="repeat" description="CHCR" evidence="8">
    <location>
        <begin position="642"/>
        <end position="793"/>
    </location>
</feature>
<dbReference type="PANTHER" id="PTHR23323:SF26">
    <property type="entry name" value="VACUOLAR PROTEIN SORTING-ASSOCIATED PROTEIN 18 HOMOLOG"/>
    <property type="match status" value="1"/>
</dbReference>
<evidence type="ECO:0000256" key="7">
    <source>
        <dbReference type="ARBA" id="ARBA00023136"/>
    </source>
</evidence>
<comment type="subcellular location">
    <subcellularLocation>
        <location evidence="1">Late endosome membrane</location>
        <topology evidence="1">Peripheral membrane protein</topology>
        <orientation evidence="1">Cytoplasmic side</orientation>
    </subcellularLocation>
</comment>
<name>A0A6A4WIS3_AMPAM</name>
<evidence type="ECO:0000256" key="8">
    <source>
        <dbReference type="PROSITE-ProRule" id="PRU01006"/>
    </source>
</evidence>
<dbReference type="GO" id="GO:0008270">
    <property type="term" value="F:zinc ion binding"/>
    <property type="evidence" value="ECO:0007669"/>
    <property type="project" value="UniProtKB-KW"/>
</dbReference>
<dbReference type="PROSITE" id="PS50236">
    <property type="entry name" value="CHCR"/>
    <property type="match status" value="1"/>
</dbReference>
<dbReference type="GO" id="GO:0031902">
    <property type="term" value="C:late endosome membrane"/>
    <property type="evidence" value="ECO:0007669"/>
    <property type="project" value="UniProtKB-SubCell"/>
</dbReference>
<evidence type="ECO:0000256" key="2">
    <source>
        <dbReference type="ARBA" id="ARBA00010454"/>
    </source>
</evidence>
<dbReference type="Pfam" id="PF26148">
    <property type="entry name" value="VPS18_RING_C"/>
    <property type="match status" value="1"/>
</dbReference>
<dbReference type="InterPro" id="IPR000547">
    <property type="entry name" value="Clathrin_H-chain/VPS_repeat"/>
</dbReference>
<dbReference type="GO" id="GO:0006904">
    <property type="term" value="P:vesicle docking involved in exocytosis"/>
    <property type="evidence" value="ECO:0007669"/>
    <property type="project" value="TreeGrafter"/>
</dbReference>
<keyword evidence="7" id="KW-0472">Membrane</keyword>
<dbReference type="PANTHER" id="PTHR23323">
    <property type="entry name" value="VACUOLAR PROTEIN SORTING-ASSOCIATED PROTEIN"/>
    <property type="match status" value="1"/>
</dbReference>
<dbReference type="GO" id="GO:0007032">
    <property type="term" value="P:endosome organization"/>
    <property type="evidence" value="ECO:0007669"/>
    <property type="project" value="TreeGrafter"/>
</dbReference>
<dbReference type="GO" id="GO:0030897">
    <property type="term" value="C:HOPS complex"/>
    <property type="evidence" value="ECO:0007669"/>
    <property type="project" value="TreeGrafter"/>
</dbReference>
<reference evidence="12 13" key="1">
    <citation type="submission" date="2019-07" db="EMBL/GenBank/DDBJ databases">
        <title>Draft genome assembly of a fouling barnacle, Amphibalanus amphitrite (Darwin, 1854): The first reference genome for Thecostraca.</title>
        <authorList>
            <person name="Kim W."/>
        </authorList>
    </citation>
    <scope>NUCLEOTIDE SEQUENCE [LARGE SCALE GENOMIC DNA]</scope>
    <source>
        <strain evidence="12">SNU_AA5</strain>
        <tissue evidence="12">Soma without cirri and trophi</tissue>
    </source>
</reference>
<comment type="similarity">
    <text evidence="2">Belongs to the VPS18 family.</text>
</comment>
<dbReference type="SUPFAM" id="SSF57850">
    <property type="entry name" value="RING/U-box"/>
    <property type="match status" value="1"/>
</dbReference>
<dbReference type="InterPro" id="IPR058919">
    <property type="entry name" value="Pep3/Vps18_RING_C"/>
</dbReference>
<dbReference type="Gene3D" id="3.30.40.10">
    <property type="entry name" value="Zinc/RING finger domain, C3HC4 (zinc finger)"/>
    <property type="match status" value="1"/>
</dbReference>
<evidence type="ECO:0000256" key="9">
    <source>
        <dbReference type="SAM" id="Coils"/>
    </source>
</evidence>
<protein>
    <recommendedName>
        <fullName evidence="3">Vacuolar protein sorting-associated protein 18 homolog</fullName>
    </recommendedName>
</protein>
<gene>
    <name evidence="12" type="primary">vps18_1</name>
    <name evidence="12" type="ORF">FJT64_024347</name>
</gene>
<dbReference type="GO" id="GO:0030674">
    <property type="term" value="F:protein-macromolecule adaptor activity"/>
    <property type="evidence" value="ECO:0007669"/>
    <property type="project" value="TreeGrafter"/>
</dbReference>
<feature type="domain" description="Pep3/Vps18 RING C-terminal" evidence="11">
    <location>
        <begin position="869"/>
        <end position="969"/>
    </location>
</feature>
<evidence type="ECO:0000256" key="3">
    <source>
        <dbReference type="ARBA" id="ARBA00017338"/>
    </source>
</evidence>
<evidence type="ECO:0000256" key="4">
    <source>
        <dbReference type="ARBA" id="ARBA00022723"/>
    </source>
</evidence>
<dbReference type="AlphaFoldDB" id="A0A6A4WIS3"/>